<feature type="non-terminal residue" evidence="2">
    <location>
        <position position="68"/>
    </location>
</feature>
<organism evidence="2 3">
    <name type="scientific">Taxus chinensis</name>
    <name type="common">Chinese yew</name>
    <name type="synonym">Taxus wallichiana var. chinensis</name>
    <dbReference type="NCBI Taxonomy" id="29808"/>
    <lineage>
        <taxon>Eukaryota</taxon>
        <taxon>Viridiplantae</taxon>
        <taxon>Streptophyta</taxon>
        <taxon>Embryophyta</taxon>
        <taxon>Tracheophyta</taxon>
        <taxon>Spermatophyta</taxon>
        <taxon>Pinopsida</taxon>
        <taxon>Pinidae</taxon>
        <taxon>Conifers II</taxon>
        <taxon>Cupressales</taxon>
        <taxon>Taxaceae</taxon>
        <taxon>Taxus</taxon>
    </lineage>
</organism>
<evidence type="ECO:0000313" key="2">
    <source>
        <dbReference type="EMBL" id="KAH9301714.1"/>
    </source>
</evidence>
<reference evidence="2 3" key="1">
    <citation type="journal article" date="2021" name="Nat. Plants">
        <title>The Taxus genome provides insights into paclitaxel biosynthesis.</title>
        <authorList>
            <person name="Xiong X."/>
            <person name="Gou J."/>
            <person name="Liao Q."/>
            <person name="Li Y."/>
            <person name="Zhou Q."/>
            <person name="Bi G."/>
            <person name="Li C."/>
            <person name="Du R."/>
            <person name="Wang X."/>
            <person name="Sun T."/>
            <person name="Guo L."/>
            <person name="Liang H."/>
            <person name="Lu P."/>
            <person name="Wu Y."/>
            <person name="Zhang Z."/>
            <person name="Ro D.K."/>
            <person name="Shang Y."/>
            <person name="Huang S."/>
            <person name="Yan J."/>
        </authorList>
    </citation>
    <scope>NUCLEOTIDE SEQUENCE [LARGE SCALE GENOMIC DNA]</scope>
    <source>
        <strain evidence="2">Ta-2019</strain>
    </source>
</reference>
<accession>A0AA38CRA1</accession>
<sequence length="68" mass="7365">SGSSRAASSTATAVRVECIRLSITEIRPFYQISETTPTRAASQTSAIPASSVPSTRGQIWEPWRGREL</sequence>
<dbReference type="Proteomes" id="UP000824469">
    <property type="component" value="Unassembled WGS sequence"/>
</dbReference>
<protein>
    <submittedName>
        <fullName evidence="2">Uncharacterized protein</fullName>
    </submittedName>
</protein>
<gene>
    <name evidence="2" type="ORF">KI387_013297</name>
</gene>
<dbReference type="EMBL" id="JAHRHJ020000009">
    <property type="protein sequence ID" value="KAH9301714.1"/>
    <property type="molecule type" value="Genomic_DNA"/>
</dbReference>
<proteinExistence type="predicted"/>
<keyword evidence="3" id="KW-1185">Reference proteome</keyword>
<feature type="non-terminal residue" evidence="2">
    <location>
        <position position="1"/>
    </location>
</feature>
<feature type="region of interest" description="Disordered" evidence="1">
    <location>
        <begin position="37"/>
        <end position="68"/>
    </location>
</feature>
<name>A0AA38CRA1_TAXCH</name>
<dbReference type="AlphaFoldDB" id="A0AA38CRA1"/>
<evidence type="ECO:0000313" key="3">
    <source>
        <dbReference type="Proteomes" id="UP000824469"/>
    </source>
</evidence>
<evidence type="ECO:0000256" key="1">
    <source>
        <dbReference type="SAM" id="MobiDB-lite"/>
    </source>
</evidence>
<feature type="compositionally biased region" description="Polar residues" evidence="1">
    <location>
        <begin position="37"/>
        <end position="57"/>
    </location>
</feature>
<comment type="caution">
    <text evidence="2">The sequence shown here is derived from an EMBL/GenBank/DDBJ whole genome shotgun (WGS) entry which is preliminary data.</text>
</comment>